<keyword evidence="5 9" id="KW-0630">Potassium</keyword>
<sequence length="575" mass="60677">MTFNMLVQIAIFAGLVTLTVKPLGAFMAAVFQGERNVLSPILSPLERLFYRAAGIDPTKEQHWTAYGLAMLAFSIAGMFLLYAILRLQAFLPLNPQGLPNVSPDLAFNTAISFVTNTNWQSYGGETTLSYFSQMVGLTMHNFVSAATGIALAMALIRGFARRSAKTIGNFWVDLTRATLYVLLPLAIVMALVLLSQGVPQNFSAYTAATTLEGAKQVLAQGPVASQEAIKMLGTNGGGFFNVNSAHPFENPTALTNLIELWSIFAISAALTYSFGKMVGNTRQGWAIFAVMGLLYLGGQFACAWAEQQPSAKLAALHIDQKPSALQAGGNMEGKDVRFGITNSAIWATATTDASNGSVNAMHDSFTPLGGLVPMVNMQLGEIIFGGVGSGLYGMLLFAIVAMFVAGLMVGRTPEYLGKKLESREVKMAILAILVSPLAVLVPAAIAVITPQGLAGLNNAGPHGFSEILYAFSSTGGNNGSAFAGLTANTPFYNLLLGASMFLGRFFWIVPMLAVAGSLAEKKIVPPSEGTFPTTGPLFIGLLTGVVLIVGGLTFLPALALGPIAEHFAMLAGNLY</sequence>
<feature type="transmembrane region" description="Helical" evidence="9">
    <location>
        <begin position="428"/>
        <end position="448"/>
    </location>
</feature>
<keyword evidence="11" id="KW-1185">Reference proteome</keyword>
<proteinExistence type="inferred from homology"/>
<keyword evidence="1 9" id="KW-0813">Transport</keyword>
<evidence type="ECO:0000256" key="9">
    <source>
        <dbReference type="HAMAP-Rule" id="MF_00275"/>
    </source>
</evidence>
<feature type="transmembrane region" description="Helical" evidence="9">
    <location>
        <begin position="382"/>
        <end position="407"/>
    </location>
</feature>
<keyword evidence="4 9" id="KW-0812">Transmembrane</keyword>
<dbReference type="Proteomes" id="UP000570514">
    <property type="component" value="Unassembled WGS sequence"/>
</dbReference>
<reference evidence="10 11" key="1">
    <citation type="submission" date="2020-03" db="EMBL/GenBank/DDBJ databases">
        <title>Genomic Encyclopedia of Type Strains, Phase IV (KMG-IV): sequencing the most valuable type-strain genomes for metagenomic binning, comparative biology and taxonomic classification.</title>
        <authorList>
            <person name="Goeker M."/>
        </authorList>
    </citation>
    <scope>NUCLEOTIDE SEQUENCE [LARGE SCALE GENOMIC DNA]</scope>
    <source>
        <strain evidence="10 11">DSM 19867</strain>
    </source>
</reference>
<dbReference type="PANTHER" id="PTHR30607">
    <property type="entry name" value="POTASSIUM-TRANSPORTING ATPASE A CHAIN"/>
    <property type="match status" value="1"/>
</dbReference>
<feature type="transmembrane region" description="Helical" evidence="9">
    <location>
        <begin position="177"/>
        <end position="195"/>
    </location>
</feature>
<dbReference type="PANTHER" id="PTHR30607:SF2">
    <property type="entry name" value="POTASSIUM-TRANSPORTING ATPASE POTASSIUM-BINDING SUBUNIT"/>
    <property type="match status" value="1"/>
</dbReference>
<dbReference type="GO" id="GO:0008556">
    <property type="term" value="F:P-type potassium transmembrane transporter activity"/>
    <property type="evidence" value="ECO:0007669"/>
    <property type="project" value="InterPro"/>
</dbReference>
<comment type="similarity">
    <text evidence="9">Belongs to the KdpA family.</text>
</comment>
<evidence type="ECO:0000313" key="10">
    <source>
        <dbReference type="EMBL" id="NIK88769.1"/>
    </source>
</evidence>
<comment type="subunit">
    <text evidence="9">The system is composed of three essential subunits: KdpA, KdpB and KdpC.</text>
</comment>
<evidence type="ECO:0000256" key="2">
    <source>
        <dbReference type="ARBA" id="ARBA00022475"/>
    </source>
</evidence>
<feature type="transmembrane region" description="Helical" evidence="9">
    <location>
        <begin position="494"/>
        <end position="516"/>
    </location>
</feature>
<feature type="transmembrane region" description="Helical" evidence="9">
    <location>
        <begin position="6"/>
        <end position="31"/>
    </location>
</feature>
<evidence type="ECO:0000256" key="1">
    <source>
        <dbReference type="ARBA" id="ARBA00022448"/>
    </source>
</evidence>
<feature type="transmembrane region" description="Helical" evidence="9">
    <location>
        <begin position="284"/>
        <end position="306"/>
    </location>
</feature>
<keyword evidence="6 9" id="KW-1133">Transmembrane helix</keyword>
<feature type="transmembrane region" description="Helical" evidence="9">
    <location>
        <begin position="253"/>
        <end position="272"/>
    </location>
</feature>
<dbReference type="Pfam" id="PF03814">
    <property type="entry name" value="KdpA"/>
    <property type="match status" value="1"/>
</dbReference>
<feature type="transmembrane region" description="Helical" evidence="9">
    <location>
        <begin position="65"/>
        <end position="85"/>
    </location>
</feature>
<evidence type="ECO:0000256" key="6">
    <source>
        <dbReference type="ARBA" id="ARBA00022989"/>
    </source>
</evidence>
<dbReference type="AlphaFoldDB" id="A0A846MZU2"/>
<feature type="transmembrane region" description="Helical" evidence="9">
    <location>
        <begin position="137"/>
        <end position="156"/>
    </location>
</feature>
<keyword evidence="8 9" id="KW-0472">Membrane</keyword>
<organism evidence="10 11">
    <name type="scientific">Rhizomicrobium palustre</name>
    <dbReference type="NCBI Taxonomy" id="189966"/>
    <lineage>
        <taxon>Bacteria</taxon>
        <taxon>Pseudomonadati</taxon>
        <taxon>Pseudomonadota</taxon>
        <taxon>Alphaproteobacteria</taxon>
        <taxon>Micropepsales</taxon>
        <taxon>Micropepsaceae</taxon>
        <taxon>Rhizomicrobium</taxon>
    </lineage>
</organism>
<comment type="subcellular location">
    <subcellularLocation>
        <location evidence="9">Cell membrane</location>
        <topology evidence="9">Multi-pass membrane protein</topology>
    </subcellularLocation>
</comment>
<gene>
    <name evidence="9" type="primary">kdpA</name>
    <name evidence="10" type="ORF">FHS83_002087</name>
</gene>
<protein>
    <recommendedName>
        <fullName evidence="9">Potassium-transporting ATPase potassium-binding subunit</fullName>
    </recommendedName>
    <alternativeName>
        <fullName evidence="9">ATP phosphohydrolase [potassium-transporting] A chain</fullName>
    </alternativeName>
    <alternativeName>
        <fullName evidence="9">Potassium-binding and translocating subunit A</fullName>
    </alternativeName>
    <alternativeName>
        <fullName evidence="9">Potassium-translocating ATPase A chain</fullName>
    </alternativeName>
</protein>
<dbReference type="RefSeq" id="WP_167082915.1">
    <property type="nucleotide sequence ID" value="NZ_BAAADC010000001.1"/>
</dbReference>
<dbReference type="EMBL" id="JAASRM010000001">
    <property type="protein sequence ID" value="NIK88769.1"/>
    <property type="molecule type" value="Genomic_DNA"/>
</dbReference>
<dbReference type="GO" id="GO:0030955">
    <property type="term" value="F:potassium ion binding"/>
    <property type="evidence" value="ECO:0007669"/>
    <property type="project" value="UniProtKB-UniRule"/>
</dbReference>
<dbReference type="NCBIfam" id="TIGR00680">
    <property type="entry name" value="kdpA"/>
    <property type="match status" value="1"/>
</dbReference>
<keyword evidence="7 9" id="KW-0406">Ion transport</keyword>
<evidence type="ECO:0000256" key="7">
    <source>
        <dbReference type="ARBA" id="ARBA00023065"/>
    </source>
</evidence>
<evidence type="ECO:0000256" key="8">
    <source>
        <dbReference type="ARBA" id="ARBA00023136"/>
    </source>
</evidence>
<feature type="transmembrane region" description="Helical" evidence="9">
    <location>
        <begin position="537"/>
        <end position="560"/>
    </location>
</feature>
<evidence type="ECO:0000256" key="4">
    <source>
        <dbReference type="ARBA" id="ARBA00022692"/>
    </source>
</evidence>
<evidence type="ECO:0000313" key="11">
    <source>
        <dbReference type="Proteomes" id="UP000570514"/>
    </source>
</evidence>
<comment type="caution">
    <text evidence="10">The sequence shown here is derived from an EMBL/GenBank/DDBJ whole genome shotgun (WGS) entry which is preliminary data.</text>
</comment>
<name>A0A846MZU2_9PROT</name>
<accession>A0A846MZU2</accession>
<keyword evidence="2 9" id="KW-1003">Cell membrane</keyword>
<dbReference type="InterPro" id="IPR004623">
    <property type="entry name" value="KdpA"/>
</dbReference>
<evidence type="ECO:0000256" key="3">
    <source>
        <dbReference type="ARBA" id="ARBA00022538"/>
    </source>
</evidence>
<dbReference type="PIRSF" id="PIRSF001294">
    <property type="entry name" value="K_ATPaseA"/>
    <property type="match status" value="1"/>
</dbReference>
<comment type="function">
    <text evidence="9">Part of the high-affinity ATP-driven potassium transport (or Kdp) system, which catalyzes the hydrolysis of ATP coupled with the electrogenic transport of potassium into the cytoplasm. This subunit binds the extracellular potassium ions and delivers the ions to the membrane domain of KdpB through an intramembrane tunnel.</text>
</comment>
<evidence type="ECO:0000256" key="5">
    <source>
        <dbReference type="ARBA" id="ARBA00022958"/>
    </source>
</evidence>
<dbReference type="HAMAP" id="MF_00275">
    <property type="entry name" value="KdpA"/>
    <property type="match status" value="1"/>
</dbReference>
<keyword evidence="3 9" id="KW-0633">Potassium transport</keyword>
<dbReference type="GO" id="GO:0005886">
    <property type="term" value="C:plasma membrane"/>
    <property type="evidence" value="ECO:0007669"/>
    <property type="project" value="UniProtKB-SubCell"/>
</dbReference>